<name>A0A6L8UX70_9BACL</name>
<dbReference type="RefSeq" id="WP_161406007.1">
    <property type="nucleotide sequence ID" value="NZ_WTUZ01000010.1"/>
</dbReference>
<sequence>MILVPPEPFDRNEWFIIAASLVSMLVMLLLKRRFPSIVIWYVFLFNFYLGLVVDLSIATTPLDLYDVNDSIKYEWFDVILYMFCYPPSAYVIIYFYDRWNIKGMRLVLYLIVCALITTGLEGLSVWAGVFHYKGWRLVYSFPVYIAVYLMNIGMLKFIRKHLGRDYKHEP</sequence>
<feature type="transmembrane region" description="Helical" evidence="1">
    <location>
        <begin position="108"/>
        <end position="132"/>
    </location>
</feature>
<evidence type="ECO:0000256" key="1">
    <source>
        <dbReference type="SAM" id="Phobius"/>
    </source>
</evidence>
<feature type="transmembrane region" description="Helical" evidence="1">
    <location>
        <begin position="78"/>
        <end position="96"/>
    </location>
</feature>
<proteinExistence type="predicted"/>
<keyword evidence="3" id="KW-1185">Reference proteome</keyword>
<dbReference type="Proteomes" id="UP000481087">
    <property type="component" value="Unassembled WGS sequence"/>
</dbReference>
<organism evidence="2 3">
    <name type="scientific">Paenibacillus silvestris</name>
    <dbReference type="NCBI Taxonomy" id="2606219"/>
    <lineage>
        <taxon>Bacteria</taxon>
        <taxon>Bacillati</taxon>
        <taxon>Bacillota</taxon>
        <taxon>Bacilli</taxon>
        <taxon>Bacillales</taxon>
        <taxon>Paenibacillaceae</taxon>
        <taxon>Paenibacillus</taxon>
    </lineage>
</organism>
<feature type="transmembrane region" description="Helical" evidence="1">
    <location>
        <begin position="138"/>
        <end position="158"/>
    </location>
</feature>
<protein>
    <submittedName>
        <fullName evidence="2">Uncharacterized protein</fullName>
    </submittedName>
</protein>
<comment type="caution">
    <text evidence="2">The sequence shown here is derived from an EMBL/GenBank/DDBJ whole genome shotgun (WGS) entry which is preliminary data.</text>
</comment>
<feature type="transmembrane region" description="Helical" evidence="1">
    <location>
        <begin position="37"/>
        <end position="58"/>
    </location>
</feature>
<keyword evidence="1" id="KW-0472">Membrane</keyword>
<evidence type="ECO:0000313" key="2">
    <source>
        <dbReference type="EMBL" id="MZQ81786.1"/>
    </source>
</evidence>
<dbReference type="EMBL" id="WTUZ01000010">
    <property type="protein sequence ID" value="MZQ81786.1"/>
    <property type="molecule type" value="Genomic_DNA"/>
</dbReference>
<gene>
    <name evidence="2" type="ORF">GQF01_06515</name>
</gene>
<keyword evidence="1" id="KW-0812">Transmembrane</keyword>
<dbReference type="AlphaFoldDB" id="A0A6L8UX70"/>
<accession>A0A6L8UX70</accession>
<evidence type="ECO:0000313" key="3">
    <source>
        <dbReference type="Proteomes" id="UP000481087"/>
    </source>
</evidence>
<reference evidence="2 3" key="1">
    <citation type="submission" date="2019-12" db="EMBL/GenBank/DDBJ databases">
        <title>Paenibacillus sp. nov. sp. isolated from soil.</title>
        <authorList>
            <person name="Kim J."/>
            <person name="Jeong S.E."/>
            <person name="Jung H.S."/>
            <person name="Jeon C.O."/>
        </authorList>
    </citation>
    <scope>NUCLEOTIDE SEQUENCE [LARGE SCALE GENOMIC DNA]</scope>
    <source>
        <strain evidence="2 3">5J-6</strain>
    </source>
</reference>
<feature type="transmembrane region" description="Helical" evidence="1">
    <location>
        <begin position="14"/>
        <end position="30"/>
    </location>
</feature>
<keyword evidence="1" id="KW-1133">Transmembrane helix</keyword>